<feature type="transmembrane region" description="Helical" evidence="8">
    <location>
        <begin position="204"/>
        <end position="229"/>
    </location>
</feature>
<dbReference type="InterPro" id="IPR011014">
    <property type="entry name" value="MscS_channel_TM-2"/>
</dbReference>
<dbReference type="KEGG" id="afla:FHG64_15140"/>
<comment type="subcellular location">
    <subcellularLocation>
        <location evidence="1">Cell membrane</location>
        <topology evidence="1">Multi-pass membrane protein</topology>
    </subcellularLocation>
</comment>
<evidence type="ECO:0000256" key="6">
    <source>
        <dbReference type="ARBA" id="ARBA00023136"/>
    </source>
</evidence>
<dbReference type="Gene3D" id="2.30.30.60">
    <property type="match status" value="1"/>
</dbReference>
<gene>
    <name evidence="11" type="ORF">FHG64_15140</name>
</gene>
<evidence type="ECO:0000256" key="7">
    <source>
        <dbReference type="SAM" id="MobiDB-lite"/>
    </source>
</evidence>
<reference evidence="11 12" key="1">
    <citation type="submission" date="2019-06" db="EMBL/GenBank/DDBJ databases">
        <title>Complete genome sequence of Antarcticibacterium flavum KCTC 52984T from an Antarctic marine sediment.</title>
        <authorList>
            <person name="Lee Y.M."/>
            <person name="Shin S.C."/>
        </authorList>
    </citation>
    <scope>NUCLEOTIDE SEQUENCE [LARGE SCALE GENOMIC DNA]</scope>
    <source>
        <strain evidence="11 12">KCTC 52984</strain>
    </source>
</reference>
<dbReference type="InterPro" id="IPR011066">
    <property type="entry name" value="MscS_channel_C_sf"/>
</dbReference>
<dbReference type="EMBL" id="CP040812">
    <property type="protein sequence ID" value="QCY70625.1"/>
    <property type="molecule type" value="Genomic_DNA"/>
</dbReference>
<dbReference type="OrthoDB" id="9809206at2"/>
<dbReference type="InterPro" id="IPR010920">
    <property type="entry name" value="LSM_dom_sf"/>
</dbReference>
<dbReference type="InterPro" id="IPR006685">
    <property type="entry name" value="MscS_channel_2nd"/>
</dbReference>
<evidence type="ECO:0000256" key="5">
    <source>
        <dbReference type="ARBA" id="ARBA00022989"/>
    </source>
</evidence>
<evidence type="ECO:0000313" key="11">
    <source>
        <dbReference type="EMBL" id="QCY70625.1"/>
    </source>
</evidence>
<sequence>MRGTCQASQIFLLYLVLSIMLLSGNGIQVTAQVLPAQETEENVDPLAEFPEDTLGRRTPRGTVNGYIRAVAGGEVLRASRYFNLRAGISSQEEAENLVENLQRLLDRGGNIMPYTWISNEPDGNTGDDLPPGVDRVGTVNIEEESVDLLVEQTTGPDGGPIWLFSSETMEMIATVSPEEVLPVERVIPDFLEERTWGGVSIAQWVVMLLLVVVAYLLAWGIIWLIKFLIPKFWVKARTEPTAGIIKAFALPIRIYLAVWLFVILSQEIGLSILVRQRLSWITLIIGLVALLLLLWRLTDFIGSFSKRRMTMRGNASGISVVLFLRRTAKAAIVIFGVIAILGAIGVDVTTGLAALGIGGIALALGAQKTVENFVGSVTLITDQPVRVGDFCKVGDTVGTVESIGIRSTRIRTNERTIVTIPNGEFSSTRIENYAHRDRFLFHTVLGVRYETTPNQIRYLLVKLRRVLYAHPKVSPDPARVRFIGLGSTSINLEVWSYITAAGFDDFLEVREDLLLRLMDVVEKSGTDFAFPSQTLYFAKDQGVSSEKRQEAEEEVQKWQEQNEMQLPGFDPNEIERLKNSIEYPPPGSARGKNK</sequence>
<evidence type="ECO:0000256" key="8">
    <source>
        <dbReference type="SAM" id="Phobius"/>
    </source>
</evidence>
<dbReference type="Pfam" id="PF00924">
    <property type="entry name" value="MS_channel_2nd"/>
    <property type="match status" value="1"/>
</dbReference>
<keyword evidence="12" id="KW-1185">Reference proteome</keyword>
<dbReference type="InterPro" id="IPR049278">
    <property type="entry name" value="MS_channel_C"/>
</dbReference>
<evidence type="ECO:0000256" key="3">
    <source>
        <dbReference type="ARBA" id="ARBA00022475"/>
    </source>
</evidence>
<dbReference type="Gene3D" id="3.30.70.100">
    <property type="match status" value="1"/>
</dbReference>
<evidence type="ECO:0000256" key="4">
    <source>
        <dbReference type="ARBA" id="ARBA00022692"/>
    </source>
</evidence>
<feature type="transmembrane region" description="Helical" evidence="8">
    <location>
        <begin position="250"/>
        <end position="274"/>
    </location>
</feature>
<organism evidence="11 12">
    <name type="scientific">Antarcticibacterium flavum</name>
    <dbReference type="NCBI Taxonomy" id="2058175"/>
    <lineage>
        <taxon>Bacteria</taxon>
        <taxon>Pseudomonadati</taxon>
        <taxon>Bacteroidota</taxon>
        <taxon>Flavobacteriia</taxon>
        <taxon>Flavobacteriales</taxon>
        <taxon>Flavobacteriaceae</taxon>
        <taxon>Antarcticibacterium</taxon>
    </lineage>
</organism>
<protein>
    <submittedName>
        <fullName evidence="11">Mechanosensitive ion channel family protein</fullName>
    </submittedName>
</protein>
<dbReference type="SUPFAM" id="SSF82861">
    <property type="entry name" value="Mechanosensitive channel protein MscS (YggB), transmembrane region"/>
    <property type="match status" value="1"/>
</dbReference>
<keyword evidence="3" id="KW-1003">Cell membrane</keyword>
<keyword evidence="5 8" id="KW-1133">Transmembrane helix</keyword>
<dbReference type="PANTHER" id="PTHR30566">
    <property type="entry name" value="YNAI-RELATED MECHANOSENSITIVE ION CHANNEL"/>
    <property type="match status" value="1"/>
</dbReference>
<evidence type="ECO:0000259" key="10">
    <source>
        <dbReference type="Pfam" id="PF21082"/>
    </source>
</evidence>
<evidence type="ECO:0000256" key="2">
    <source>
        <dbReference type="ARBA" id="ARBA00008017"/>
    </source>
</evidence>
<dbReference type="AlphaFoldDB" id="A0A5B7X6B8"/>
<feature type="transmembrane region" description="Helical" evidence="8">
    <location>
        <begin position="331"/>
        <end position="364"/>
    </location>
</feature>
<dbReference type="Gene3D" id="1.10.287.1260">
    <property type="match status" value="1"/>
</dbReference>
<dbReference type="InterPro" id="IPR023408">
    <property type="entry name" value="MscS_beta-dom_sf"/>
</dbReference>
<dbReference type="RefSeq" id="WP_139067194.1">
    <property type="nucleotide sequence ID" value="NZ_CP040812.1"/>
</dbReference>
<dbReference type="SUPFAM" id="SSF82689">
    <property type="entry name" value="Mechanosensitive channel protein MscS (YggB), C-terminal domain"/>
    <property type="match status" value="1"/>
</dbReference>
<evidence type="ECO:0000256" key="1">
    <source>
        <dbReference type="ARBA" id="ARBA00004651"/>
    </source>
</evidence>
<dbReference type="Pfam" id="PF21082">
    <property type="entry name" value="MS_channel_3rd"/>
    <property type="match status" value="1"/>
</dbReference>
<accession>A0A5B7X6B8</accession>
<feature type="transmembrane region" description="Helical" evidence="8">
    <location>
        <begin position="280"/>
        <end position="302"/>
    </location>
</feature>
<comment type="similarity">
    <text evidence="2">Belongs to the MscS (TC 1.A.23) family.</text>
</comment>
<feature type="region of interest" description="Disordered" evidence="7">
    <location>
        <begin position="541"/>
        <end position="594"/>
    </location>
</feature>
<dbReference type="Proteomes" id="UP000309016">
    <property type="component" value="Chromosome"/>
</dbReference>
<keyword evidence="4 8" id="KW-0812">Transmembrane</keyword>
<name>A0A5B7X6B8_9FLAO</name>
<keyword evidence="6 8" id="KW-0472">Membrane</keyword>
<evidence type="ECO:0000259" key="9">
    <source>
        <dbReference type="Pfam" id="PF00924"/>
    </source>
</evidence>
<dbReference type="SUPFAM" id="SSF50182">
    <property type="entry name" value="Sm-like ribonucleoproteins"/>
    <property type="match status" value="1"/>
</dbReference>
<feature type="domain" description="Mechanosensitive ion channel MscS C-terminal" evidence="10">
    <location>
        <begin position="443"/>
        <end position="525"/>
    </location>
</feature>
<dbReference type="GO" id="GO:0008381">
    <property type="term" value="F:mechanosensitive monoatomic ion channel activity"/>
    <property type="evidence" value="ECO:0007669"/>
    <property type="project" value="UniProtKB-ARBA"/>
</dbReference>
<feature type="compositionally biased region" description="Basic and acidic residues" evidence="7">
    <location>
        <begin position="545"/>
        <end position="557"/>
    </location>
</feature>
<feature type="domain" description="Mechanosensitive ion channel MscS" evidence="9">
    <location>
        <begin position="369"/>
        <end position="434"/>
    </location>
</feature>
<proteinExistence type="inferred from homology"/>
<evidence type="ECO:0000313" key="12">
    <source>
        <dbReference type="Proteomes" id="UP000309016"/>
    </source>
</evidence>
<dbReference type="PANTHER" id="PTHR30566:SF5">
    <property type="entry name" value="MECHANOSENSITIVE ION CHANNEL PROTEIN 1, MITOCHONDRIAL-RELATED"/>
    <property type="match status" value="1"/>
</dbReference>
<dbReference type="GO" id="GO:0005886">
    <property type="term" value="C:plasma membrane"/>
    <property type="evidence" value="ECO:0007669"/>
    <property type="project" value="UniProtKB-SubCell"/>
</dbReference>